<dbReference type="InterPro" id="IPR044068">
    <property type="entry name" value="CB"/>
</dbReference>
<dbReference type="PROSITE" id="PS51900">
    <property type="entry name" value="CB"/>
    <property type="match status" value="1"/>
</dbReference>
<dbReference type="Pfam" id="PF00589">
    <property type="entry name" value="Phage_integrase"/>
    <property type="match status" value="1"/>
</dbReference>
<organism evidence="12 13">
    <name type="scientific">Pseudofulvibacter geojedonensis</name>
    <dbReference type="NCBI Taxonomy" id="1123758"/>
    <lineage>
        <taxon>Bacteria</taxon>
        <taxon>Pseudomonadati</taxon>
        <taxon>Bacteroidota</taxon>
        <taxon>Flavobacteriia</taxon>
        <taxon>Flavobacteriales</taxon>
        <taxon>Flavobacteriaceae</taxon>
        <taxon>Pseudofulvibacter</taxon>
    </lineage>
</organism>
<keyword evidence="7" id="KW-0233">DNA recombination</keyword>
<evidence type="ECO:0000256" key="8">
    <source>
        <dbReference type="ARBA" id="ARBA00023306"/>
    </source>
</evidence>
<dbReference type="SUPFAM" id="SSF56349">
    <property type="entry name" value="DNA breaking-rejoining enzymes"/>
    <property type="match status" value="1"/>
</dbReference>
<evidence type="ECO:0000256" key="2">
    <source>
        <dbReference type="ARBA" id="ARBA00022490"/>
    </source>
</evidence>
<dbReference type="InterPro" id="IPR013762">
    <property type="entry name" value="Integrase-like_cat_sf"/>
</dbReference>
<evidence type="ECO:0000256" key="9">
    <source>
        <dbReference type="PROSITE-ProRule" id="PRU01248"/>
    </source>
</evidence>
<dbReference type="PANTHER" id="PTHR30349">
    <property type="entry name" value="PHAGE INTEGRASE-RELATED"/>
    <property type="match status" value="1"/>
</dbReference>
<dbReference type="InterPro" id="IPR050090">
    <property type="entry name" value="Tyrosine_recombinase_XerCD"/>
</dbReference>
<feature type="domain" description="Tyr recombinase" evidence="10">
    <location>
        <begin position="122"/>
        <end position="310"/>
    </location>
</feature>
<dbReference type="PROSITE" id="PS51898">
    <property type="entry name" value="TYR_RECOMBINASE"/>
    <property type="match status" value="1"/>
</dbReference>
<comment type="subcellular location">
    <subcellularLocation>
        <location evidence="1">Cytoplasm</location>
    </subcellularLocation>
</comment>
<evidence type="ECO:0000259" key="10">
    <source>
        <dbReference type="PROSITE" id="PS51898"/>
    </source>
</evidence>
<dbReference type="Proteomes" id="UP001596997">
    <property type="component" value="Unassembled WGS sequence"/>
</dbReference>
<keyword evidence="3" id="KW-0132">Cell division</keyword>
<dbReference type="Gene3D" id="1.10.443.10">
    <property type="entry name" value="Intergrase catalytic core"/>
    <property type="match status" value="1"/>
</dbReference>
<name>A0ABW3I125_9FLAO</name>
<dbReference type="EMBL" id="JBHTJM010000005">
    <property type="protein sequence ID" value="MFD0963230.1"/>
    <property type="molecule type" value="Genomic_DNA"/>
</dbReference>
<keyword evidence="6 9" id="KW-0238">DNA-binding</keyword>
<accession>A0ABW3I125</accession>
<dbReference type="PANTHER" id="PTHR30349:SF77">
    <property type="entry name" value="TYROSINE RECOMBINASE XERC"/>
    <property type="match status" value="1"/>
</dbReference>
<reference evidence="13" key="1">
    <citation type="journal article" date="2019" name="Int. J. Syst. Evol. Microbiol.">
        <title>The Global Catalogue of Microorganisms (GCM) 10K type strain sequencing project: providing services to taxonomists for standard genome sequencing and annotation.</title>
        <authorList>
            <consortium name="The Broad Institute Genomics Platform"/>
            <consortium name="The Broad Institute Genome Sequencing Center for Infectious Disease"/>
            <person name="Wu L."/>
            <person name="Ma J."/>
        </authorList>
    </citation>
    <scope>NUCLEOTIDE SEQUENCE [LARGE SCALE GENOMIC DNA]</scope>
    <source>
        <strain evidence="13">CCUG 62114</strain>
    </source>
</reference>
<protein>
    <submittedName>
        <fullName evidence="12">Tyrosine-type recombinase/integrase</fullName>
    </submittedName>
</protein>
<keyword evidence="8" id="KW-0131">Cell cycle</keyword>
<evidence type="ECO:0000313" key="12">
    <source>
        <dbReference type="EMBL" id="MFD0963230.1"/>
    </source>
</evidence>
<feature type="domain" description="Core-binding (CB)" evidence="11">
    <location>
        <begin position="9"/>
        <end position="101"/>
    </location>
</feature>
<evidence type="ECO:0000256" key="5">
    <source>
        <dbReference type="ARBA" id="ARBA00022908"/>
    </source>
</evidence>
<evidence type="ECO:0000256" key="6">
    <source>
        <dbReference type="ARBA" id="ARBA00023125"/>
    </source>
</evidence>
<dbReference type="RefSeq" id="WP_377713724.1">
    <property type="nucleotide sequence ID" value="NZ_JBHTJM010000005.1"/>
</dbReference>
<keyword evidence="13" id="KW-1185">Reference proteome</keyword>
<keyword evidence="4" id="KW-0159">Chromosome partition</keyword>
<dbReference type="InterPro" id="IPR002104">
    <property type="entry name" value="Integrase_catalytic"/>
</dbReference>
<evidence type="ECO:0000256" key="3">
    <source>
        <dbReference type="ARBA" id="ARBA00022618"/>
    </source>
</evidence>
<dbReference type="InterPro" id="IPR010998">
    <property type="entry name" value="Integrase_recombinase_N"/>
</dbReference>
<proteinExistence type="predicted"/>
<evidence type="ECO:0000259" key="11">
    <source>
        <dbReference type="PROSITE" id="PS51900"/>
    </source>
</evidence>
<evidence type="ECO:0000313" key="13">
    <source>
        <dbReference type="Proteomes" id="UP001596997"/>
    </source>
</evidence>
<comment type="caution">
    <text evidence="12">The sequence shown here is derived from an EMBL/GenBank/DDBJ whole genome shotgun (WGS) entry which is preliminary data.</text>
</comment>
<evidence type="ECO:0000256" key="4">
    <source>
        <dbReference type="ARBA" id="ARBA00022829"/>
    </source>
</evidence>
<sequence>MKSLPIYNNSFRALLSSYESWLTTKRYADSTAYYMPIHLREFFHYLESLGHEGIQNITTKLVSQYYEKLSVRKNQKRGGALSNKALNKHIQSLKLFVEYLNKHDATFDFGVHLKSEKVDNLTAKDILNVDQIKLLFEACEYSSMRARYRLRDKAMLVLLYSCGLRRNEAVMLDVKDIMLDKNLIHVRFGKKYQKRKVAFNDRNKKILEEYIYEARGQFKNSRKTNALFVNQAGGRLKGKSYIDSLNRIITATNDKSITSKNLTLHTLRHCIATHLLQAGMKLEMIQRLLGHKSLESTQIYVHLLNELDND</sequence>
<dbReference type="InterPro" id="IPR011010">
    <property type="entry name" value="DNA_brk_join_enz"/>
</dbReference>
<evidence type="ECO:0000256" key="1">
    <source>
        <dbReference type="ARBA" id="ARBA00004496"/>
    </source>
</evidence>
<keyword evidence="5" id="KW-0229">DNA integration</keyword>
<gene>
    <name evidence="12" type="ORF">ACFQ1O_04320</name>
</gene>
<keyword evidence="2" id="KW-0963">Cytoplasm</keyword>
<dbReference type="Gene3D" id="1.10.150.130">
    <property type="match status" value="1"/>
</dbReference>
<evidence type="ECO:0000256" key="7">
    <source>
        <dbReference type="ARBA" id="ARBA00023172"/>
    </source>
</evidence>